<dbReference type="EC" id="2.7.10.2" evidence="2"/>
<dbReference type="InterPro" id="IPR050445">
    <property type="entry name" value="Bact_polysacc_biosynth/exp"/>
</dbReference>
<protein>
    <recommendedName>
        <fullName evidence="2">non-specific protein-tyrosine kinase</fullName>
        <ecNumber evidence="2">2.7.10.2</ecNumber>
    </recommendedName>
</protein>
<evidence type="ECO:0000256" key="4">
    <source>
        <dbReference type="ARBA" id="ARBA00022741"/>
    </source>
</evidence>
<comment type="similarity">
    <text evidence="1">Belongs to the CpsD/CapB family.</text>
</comment>
<evidence type="ECO:0000256" key="5">
    <source>
        <dbReference type="ARBA" id="ARBA00022777"/>
    </source>
</evidence>
<evidence type="ECO:0000256" key="7">
    <source>
        <dbReference type="ARBA" id="ARBA00023137"/>
    </source>
</evidence>
<organism evidence="10 11">
    <name type="scientific">Undibacterium piscinae</name>
    <dbReference type="NCBI Taxonomy" id="2495591"/>
    <lineage>
        <taxon>Bacteria</taxon>
        <taxon>Pseudomonadati</taxon>
        <taxon>Pseudomonadota</taxon>
        <taxon>Betaproteobacteria</taxon>
        <taxon>Burkholderiales</taxon>
        <taxon>Oxalobacteraceae</taxon>
        <taxon>Undibacterium</taxon>
    </lineage>
</organism>
<name>A0A6M4A983_9BURK</name>
<dbReference type="KEGG" id="upi:EJG51_012540"/>
<dbReference type="Pfam" id="PF13614">
    <property type="entry name" value="AAA_31"/>
    <property type="match status" value="1"/>
</dbReference>
<accession>A0A6M4A983</accession>
<keyword evidence="4" id="KW-0547">Nucleotide-binding</keyword>
<evidence type="ECO:0000259" key="9">
    <source>
        <dbReference type="Pfam" id="PF13614"/>
    </source>
</evidence>
<dbReference type="InterPro" id="IPR025669">
    <property type="entry name" value="AAA_dom"/>
</dbReference>
<dbReference type="GO" id="GO:0005886">
    <property type="term" value="C:plasma membrane"/>
    <property type="evidence" value="ECO:0007669"/>
    <property type="project" value="TreeGrafter"/>
</dbReference>
<feature type="domain" description="AAA" evidence="9">
    <location>
        <begin position="109"/>
        <end position="278"/>
    </location>
</feature>
<dbReference type="Proteomes" id="UP000274350">
    <property type="component" value="Chromosome"/>
</dbReference>
<evidence type="ECO:0000256" key="2">
    <source>
        <dbReference type="ARBA" id="ARBA00011903"/>
    </source>
</evidence>
<dbReference type="NCBIfam" id="TIGR03018">
    <property type="entry name" value="pepcterm_TyrKin"/>
    <property type="match status" value="1"/>
</dbReference>
<evidence type="ECO:0000313" key="10">
    <source>
        <dbReference type="EMBL" id="QJQ07724.1"/>
    </source>
</evidence>
<dbReference type="OrthoDB" id="9808257at2"/>
<evidence type="ECO:0000256" key="6">
    <source>
        <dbReference type="ARBA" id="ARBA00022840"/>
    </source>
</evidence>
<evidence type="ECO:0000256" key="8">
    <source>
        <dbReference type="ARBA" id="ARBA00051245"/>
    </source>
</evidence>
<dbReference type="EMBL" id="CP051152">
    <property type="protein sequence ID" value="QJQ07724.1"/>
    <property type="molecule type" value="Genomic_DNA"/>
</dbReference>
<dbReference type="InterPro" id="IPR027417">
    <property type="entry name" value="P-loop_NTPase"/>
</dbReference>
<reference evidence="10 11" key="1">
    <citation type="journal article" date="2019" name="Int. J. Syst. Evol. Microbiol.">
        <title>Undibacterium piscinae sp. nov., isolated from Korean shiner intestine.</title>
        <authorList>
            <person name="Lee S.Y."/>
            <person name="Kang W."/>
            <person name="Kim P.S."/>
            <person name="Kim H.S."/>
            <person name="Sung H."/>
            <person name="Shin N.R."/>
            <person name="Whon T.W."/>
            <person name="Yun J.H."/>
            <person name="Lee J.Y."/>
            <person name="Lee J.Y."/>
            <person name="Jung M.J."/>
            <person name="Jeong Y.S."/>
            <person name="Tak E.J."/>
            <person name="Han J.E."/>
            <person name="Hyun D.W."/>
            <person name="Kang M.S."/>
            <person name="Lee K.E."/>
            <person name="Lee B.H."/>
            <person name="Bae J.W."/>
        </authorList>
    </citation>
    <scope>NUCLEOTIDE SEQUENCE [LARGE SCALE GENOMIC DNA]</scope>
    <source>
        <strain evidence="10 11">S11R28</strain>
    </source>
</reference>
<dbReference type="CDD" id="cd05387">
    <property type="entry name" value="BY-kinase"/>
    <property type="match status" value="1"/>
</dbReference>
<dbReference type="SUPFAM" id="SSF52540">
    <property type="entry name" value="P-loop containing nucleoside triphosphate hydrolases"/>
    <property type="match status" value="1"/>
</dbReference>
<keyword evidence="11" id="KW-1185">Reference proteome</keyword>
<dbReference type="PANTHER" id="PTHR32309:SF13">
    <property type="entry name" value="FERRIC ENTEROBACTIN TRANSPORT PROTEIN FEPE"/>
    <property type="match status" value="1"/>
</dbReference>
<evidence type="ECO:0000313" key="11">
    <source>
        <dbReference type="Proteomes" id="UP000274350"/>
    </source>
</evidence>
<keyword evidence="5 10" id="KW-0418">Kinase</keyword>
<dbReference type="GO" id="GO:0004713">
    <property type="term" value="F:protein tyrosine kinase activity"/>
    <property type="evidence" value="ECO:0007669"/>
    <property type="project" value="TreeGrafter"/>
</dbReference>
<sequence>MTLPADGHVSEARIDGVPLPIIEAAMEASISSKNETKTVVQIEKKVAPEESGRPNSRRVEIDIAQLHKLGMVTPDGARTTIAEEFRLIKRPLIEKAFGQKGKPIHHGNLIMVASSLPGEGKTFCAVNLAISMAMELDHTVLLVDADVARPSVPRYLQLRPDSETSEIGLMDVLLDENLDLADAMLKTNIDKLSLLRAGTSHHRATELLASQSMISLLSEIADRYPDRLIIFDSPPLLLTSEARVLASQMGQIVLVVEAESTTQHAVKEVLNQLKSCQNVNLVYNKANALSNGDYYGRYYG</sequence>
<dbReference type="InterPro" id="IPR005702">
    <property type="entry name" value="Wzc-like_C"/>
</dbReference>
<evidence type="ECO:0000256" key="3">
    <source>
        <dbReference type="ARBA" id="ARBA00022679"/>
    </source>
</evidence>
<evidence type="ECO:0000256" key="1">
    <source>
        <dbReference type="ARBA" id="ARBA00007316"/>
    </source>
</evidence>
<keyword evidence="3" id="KW-0808">Transferase</keyword>
<comment type="catalytic activity">
    <reaction evidence="8">
        <text>L-tyrosyl-[protein] + ATP = O-phospho-L-tyrosyl-[protein] + ADP + H(+)</text>
        <dbReference type="Rhea" id="RHEA:10596"/>
        <dbReference type="Rhea" id="RHEA-COMP:10136"/>
        <dbReference type="Rhea" id="RHEA-COMP:20101"/>
        <dbReference type="ChEBI" id="CHEBI:15378"/>
        <dbReference type="ChEBI" id="CHEBI:30616"/>
        <dbReference type="ChEBI" id="CHEBI:46858"/>
        <dbReference type="ChEBI" id="CHEBI:61978"/>
        <dbReference type="ChEBI" id="CHEBI:456216"/>
        <dbReference type="EC" id="2.7.10.2"/>
    </reaction>
</comment>
<keyword evidence="6" id="KW-0067">ATP-binding</keyword>
<dbReference type="Gene3D" id="3.40.50.300">
    <property type="entry name" value="P-loop containing nucleotide triphosphate hydrolases"/>
    <property type="match status" value="1"/>
</dbReference>
<gene>
    <name evidence="10" type="ORF">EJG51_012540</name>
</gene>
<keyword evidence="7" id="KW-0829">Tyrosine-protein kinase</keyword>
<dbReference type="AlphaFoldDB" id="A0A6M4A983"/>
<proteinExistence type="inferred from homology"/>
<dbReference type="PANTHER" id="PTHR32309">
    <property type="entry name" value="TYROSINE-PROTEIN KINASE"/>
    <property type="match status" value="1"/>
</dbReference>